<evidence type="ECO:0000256" key="1">
    <source>
        <dbReference type="SAM" id="MobiDB-lite"/>
    </source>
</evidence>
<accession>A0A1E4T233</accession>
<name>A0A1E4T233_9ASCO</name>
<feature type="compositionally biased region" description="Low complexity" evidence="1">
    <location>
        <begin position="170"/>
        <end position="182"/>
    </location>
</feature>
<dbReference type="AlphaFoldDB" id="A0A1E4T233"/>
<keyword evidence="2" id="KW-1133">Transmembrane helix</keyword>
<feature type="compositionally biased region" description="Polar residues" evidence="1">
    <location>
        <begin position="191"/>
        <end position="210"/>
    </location>
</feature>
<dbReference type="Pfam" id="PF12273">
    <property type="entry name" value="RCR"/>
    <property type="match status" value="1"/>
</dbReference>
<keyword evidence="4" id="KW-1185">Reference proteome</keyword>
<gene>
    <name evidence="3" type="ORF">CANARDRAFT_27872</name>
</gene>
<keyword evidence="2" id="KW-0472">Membrane</keyword>
<feature type="region of interest" description="Disordered" evidence="1">
    <location>
        <begin position="124"/>
        <end position="210"/>
    </location>
</feature>
<proteinExistence type="predicted"/>
<dbReference type="EMBL" id="KV453851">
    <property type="protein sequence ID" value="ODV85782.1"/>
    <property type="molecule type" value="Genomic_DNA"/>
</dbReference>
<evidence type="ECO:0000313" key="3">
    <source>
        <dbReference type="EMBL" id="ODV85782.1"/>
    </source>
</evidence>
<feature type="transmembrane region" description="Helical" evidence="2">
    <location>
        <begin position="52"/>
        <end position="74"/>
    </location>
</feature>
<organism evidence="3 4">
    <name type="scientific">[Candida] arabinofermentans NRRL YB-2248</name>
    <dbReference type="NCBI Taxonomy" id="983967"/>
    <lineage>
        <taxon>Eukaryota</taxon>
        <taxon>Fungi</taxon>
        <taxon>Dikarya</taxon>
        <taxon>Ascomycota</taxon>
        <taxon>Saccharomycotina</taxon>
        <taxon>Pichiomycetes</taxon>
        <taxon>Pichiales</taxon>
        <taxon>Pichiaceae</taxon>
        <taxon>Ogataea</taxon>
        <taxon>Ogataea/Candida clade</taxon>
    </lineage>
</organism>
<protein>
    <submittedName>
        <fullName evidence="3">Uncharacterized protein</fullName>
    </submittedName>
</protein>
<evidence type="ECO:0000256" key="2">
    <source>
        <dbReference type="SAM" id="Phobius"/>
    </source>
</evidence>
<keyword evidence="2" id="KW-0812">Transmembrane</keyword>
<feature type="compositionally biased region" description="Low complexity" evidence="1">
    <location>
        <begin position="130"/>
        <end position="141"/>
    </location>
</feature>
<dbReference type="Proteomes" id="UP000094801">
    <property type="component" value="Unassembled WGS sequence"/>
</dbReference>
<reference evidence="4" key="1">
    <citation type="submission" date="2016-04" db="EMBL/GenBank/DDBJ databases">
        <title>Comparative genomics of biotechnologically important yeasts.</title>
        <authorList>
            <consortium name="DOE Joint Genome Institute"/>
            <person name="Riley R."/>
            <person name="Haridas S."/>
            <person name="Wolfe K.H."/>
            <person name="Lopes M.R."/>
            <person name="Hittinger C.T."/>
            <person name="Goker M."/>
            <person name="Salamov A."/>
            <person name="Wisecaver J."/>
            <person name="Long T.M."/>
            <person name="Aerts A.L."/>
            <person name="Barry K."/>
            <person name="Choi C."/>
            <person name="Clum A."/>
            <person name="Coughlan A.Y."/>
            <person name="Deshpande S."/>
            <person name="Douglass A.P."/>
            <person name="Hanson S.J."/>
            <person name="Klenk H.-P."/>
            <person name="Labutti K."/>
            <person name="Lapidus A."/>
            <person name="Lindquist E."/>
            <person name="Lipzen A."/>
            <person name="Meier-Kolthoff J.P."/>
            <person name="Ohm R.A."/>
            <person name="Otillar R.P."/>
            <person name="Pangilinan J."/>
            <person name="Peng Y."/>
            <person name="Rokas A."/>
            <person name="Rosa C.A."/>
            <person name="Scheuner C."/>
            <person name="Sibirny A.A."/>
            <person name="Slot J.C."/>
            <person name="Stielow J.B."/>
            <person name="Sun H."/>
            <person name="Kurtzman C.P."/>
            <person name="Blackwell M."/>
            <person name="Grigoriev I.V."/>
            <person name="Jeffries T.W."/>
        </authorList>
    </citation>
    <scope>NUCLEOTIDE SEQUENCE [LARGE SCALE GENOMIC DNA]</scope>
    <source>
        <strain evidence="4">NRRL YB-2248</strain>
    </source>
</reference>
<sequence>MPFIFSDIMFNELNSEPFLHSSSSLEIDNSILEKRYYSNGYYYNNGSNNRRWGWFGLFGLVIVFALLLWLFNCCRMRRGNKPMKYTTYLAPGQNSYFINPNHQQQQQQPYYENTGYNSEPYAQQQDANAQQPLPTQTNTNTDGYNYQSPQHPPPSYANEKAQTSEIEDSAATNTYANTNTGTRQERGTAQDYYQQTASDINAPTNTYQRY</sequence>
<evidence type="ECO:0000313" key="4">
    <source>
        <dbReference type="Proteomes" id="UP000094801"/>
    </source>
</evidence>
<dbReference type="InterPro" id="IPR020999">
    <property type="entry name" value="Chitin_synth_reg_RCR"/>
</dbReference>